<dbReference type="AlphaFoldDB" id="A0A7J5UT99"/>
<dbReference type="GO" id="GO:0016289">
    <property type="term" value="F:acyl-CoA hydrolase activity"/>
    <property type="evidence" value="ECO:0007669"/>
    <property type="project" value="UniProtKB-ARBA"/>
</dbReference>
<dbReference type="InterPro" id="IPR003736">
    <property type="entry name" value="PAAI_dom"/>
</dbReference>
<dbReference type="InterPro" id="IPR029069">
    <property type="entry name" value="HotDog_dom_sf"/>
</dbReference>
<accession>A0A7J5UT99</accession>
<sequence>MTVSASAQQLMAGDTSLKTLGITIVEASEGEAVATLTVRPEMANGHGIAQGGYVFALADTAFAFAANSVLEGVATTDAQITYLAPSHVGEDLVAHANVYFQDGRRVIVDVMVHAGDRRVAIFRGTGRTLKAARAG</sequence>
<organism evidence="3 4">
    <name type="scientific">Georgenia thermotolerans</name>
    <dbReference type="NCBI Taxonomy" id="527326"/>
    <lineage>
        <taxon>Bacteria</taxon>
        <taxon>Bacillati</taxon>
        <taxon>Actinomycetota</taxon>
        <taxon>Actinomycetes</taxon>
        <taxon>Micrococcales</taxon>
        <taxon>Bogoriellaceae</taxon>
        <taxon>Georgenia</taxon>
    </lineage>
</organism>
<keyword evidence="4" id="KW-1185">Reference proteome</keyword>
<feature type="domain" description="Thioesterase" evidence="2">
    <location>
        <begin position="46"/>
        <end position="120"/>
    </location>
</feature>
<dbReference type="EMBL" id="WHJE01000011">
    <property type="protein sequence ID" value="KAE8765373.1"/>
    <property type="molecule type" value="Genomic_DNA"/>
</dbReference>
<dbReference type="NCBIfam" id="TIGR00369">
    <property type="entry name" value="unchar_dom_1"/>
    <property type="match status" value="1"/>
</dbReference>
<keyword evidence="1" id="KW-0378">Hydrolase</keyword>
<dbReference type="OrthoDB" id="32575at2"/>
<evidence type="ECO:0000313" key="3">
    <source>
        <dbReference type="EMBL" id="KAE8765373.1"/>
    </source>
</evidence>
<evidence type="ECO:0000313" key="4">
    <source>
        <dbReference type="Proteomes" id="UP000451860"/>
    </source>
</evidence>
<evidence type="ECO:0000259" key="2">
    <source>
        <dbReference type="Pfam" id="PF03061"/>
    </source>
</evidence>
<reference evidence="3 4" key="1">
    <citation type="submission" date="2019-10" db="EMBL/GenBank/DDBJ databases">
        <title>Georgenia wutianyii sp. nov. and Georgenia yuyongxinii sp. nov. isolated from plateau pika (Ochotona curzoniae) in the Qinghai-Tibet plateau of China.</title>
        <authorList>
            <person name="Tian Z."/>
        </authorList>
    </citation>
    <scope>NUCLEOTIDE SEQUENCE [LARGE SCALE GENOMIC DNA]</scope>
    <source>
        <strain evidence="3 4">DSM 21501</strain>
    </source>
</reference>
<dbReference type="SUPFAM" id="SSF54637">
    <property type="entry name" value="Thioesterase/thiol ester dehydrase-isomerase"/>
    <property type="match status" value="1"/>
</dbReference>
<name>A0A7J5UT99_9MICO</name>
<dbReference type="PANTHER" id="PTHR42856">
    <property type="entry name" value="ACYL-COENZYME A THIOESTERASE PAAI"/>
    <property type="match status" value="1"/>
</dbReference>
<evidence type="ECO:0000256" key="1">
    <source>
        <dbReference type="ARBA" id="ARBA00022801"/>
    </source>
</evidence>
<dbReference type="Pfam" id="PF03061">
    <property type="entry name" value="4HBT"/>
    <property type="match status" value="1"/>
</dbReference>
<dbReference type="InterPro" id="IPR006683">
    <property type="entry name" value="Thioestr_dom"/>
</dbReference>
<dbReference type="Gene3D" id="3.10.129.10">
    <property type="entry name" value="Hotdog Thioesterase"/>
    <property type="match status" value="1"/>
</dbReference>
<dbReference type="PANTHER" id="PTHR42856:SF1">
    <property type="entry name" value="ACYL-COENZYME A THIOESTERASE PAAI"/>
    <property type="match status" value="1"/>
</dbReference>
<protein>
    <submittedName>
        <fullName evidence="3">Hotdog fold thioesterase</fullName>
    </submittedName>
</protein>
<gene>
    <name evidence="3" type="ORF">GB883_04235</name>
</gene>
<comment type="caution">
    <text evidence="3">The sequence shown here is derived from an EMBL/GenBank/DDBJ whole genome shotgun (WGS) entry which is preliminary data.</text>
</comment>
<dbReference type="Proteomes" id="UP000451860">
    <property type="component" value="Unassembled WGS sequence"/>
</dbReference>
<proteinExistence type="predicted"/>
<dbReference type="CDD" id="cd03443">
    <property type="entry name" value="PaaI_thioesterase"/>
    <property type="match status" value="1"/>
</dbReference>
<dbReference type="RefSeq" id="WP_152202702.1">
    <property type="nucleotide sequence ID" value="NZ_VUKF01000017.1"/>
</dbReference>
<dbReference type="InterPro" id="IPR052723">
    <property type="entry name" value="Acyl-CoA_thioesterase_PaaI"/>
</dbReference>